<dbReference type="OrthoDB" id="3689934at2"/>
<evidence type="ECO:0000313" key="2">
    <source>
        <dbReference type="Proteomes" id="UP000295444"/>
    </source>
</evidence>
<protein>
    <submittedName>
        <fullName evidence="1">Uncharacterized protein</fullName>
    </submittedName>
</protein>
<name>A0A4V3CZ26_LABRH</name>
<keyword evidence="2" id="KW-1185">Reference proteome</keyword>
<dbReference type="AlphaFoldDB" id="A0A4V3CZ26"/>
<gene>
    <name evidence="1" type="ORF">EV186_104363</name>
</gene>
<comment type="caution">
    <text evidence="1">The sequence shown here is derived from an EMBL/GenBank/DDBJ whole genome shotgun (WGS) entry which is preliminary data.</text>
</comment>
<organism evidence="1 2">
    <name type="scientific">Labedaea rhizosphaerae</name>
    <dbReference type="NCBI Taxonomy" id="598644"/>
    <lineage>
        <taxon>Bacteria</taxon>
        <taxon>Bacillati</taxon>
        <taxon>Actinomycetota</taxon>
        <taxon>Actinomycetes</taxon>
        <taxon>Pseudonocardiales</taxon>
        <taxon>Pseudonocardiaceae</taxon>
        <taxon>Labedaea</taxon>
    </lineage>
</organism>
<sequence length="132" mass="14845">MRRLLCQVCAGPADHNDHGTLWLIQDQRGLWPGWPERAQNTHPPLCLRCARIAVKSCPWLKHGFVAVRAQSFVSGAWGGVYRTGWPDLRPLLADTITVQFGDARLRWLQADQLTRELVGCAFVELDRLAGDT</sequence>
<dbReference type="RefSeq" id="WP_133851736.1">
    <property type="nucleotide sequence ID" value="NZ_SNXZ01000004.1"/>
</dbReference>
<accession>A0A4V3CZ26</accession>
<dbReference type="EMBL" id="SNXZ01000004">
    <property type="protein sequence ID" value="TDP96378.1"/>
    <property type="molecule type" value="Genomic_DNA"/>
</dbReference>
<dbReference type="Proteomes" id="UP000295444">
    <property type="component" value="Unassembled WGS sequence"/>
</dbReference>
<reference evidence="1 2" key="1">
    <citation type="submission" date="2019-03" db="EMBL/GenBank/DDBJ databases">
        <title>Genomic Encyclopedia of Type Strains, Phase IV (KMG-IV): sequencing the most valuable type-strain genomes for metagenomic binning, comparative biology and taxonomic classification.</title>
        <authorList>
            <person name="Goeker M."/>
        </authorList>
    </citation>
    <scope>NUCLEOTIDE SEQUENCE [LARGE SCALE GENOMIC DNA]</scope>
    <source>
        <strain evidence="1 2">DSM 45361</strain>
    </source>
</reference>
<proteinExistence type="predicted"/>
<evidence type="ECO:0000313" key="1">
    <source>
        <dbReference type="EMBL" id="TDP96378.1"/>
    </source>
</evidence>